<evidence type="ECO:0000313" key="3">
    <source>
        <dbReference type="Proteomes" id="UP001552299"/>
    </source>
</evidence>
<feature type="compositionally biased region" description="Basic residues" evidence="1">
    <location>
        <begin position="10"/>
        <end position="21"/>
    </location>
</feature>
<reference evidence="2 3" key="1">
    <citation type="journal article" date="2024" name="Plant Biotechnol. J.">
        <title>Dendrobium thyrsiflorum genome and its molecular insights into genes involved in important horticultural traits.</title>
        <authorList>
            <person name="Chen B."/>
            <person name="Wang J.Y."/>
            <person name="Zheng P.J."/>
            <person name="Li K.L."/>
            <person name="Liang Y.M."/>
            <person name="Chen X.F."/>
            <person name="Zhang C."/>
            <person name="Zhao X."/>
            <person name="He X."/>
            <person name="Zhang G.Q."/>
            <person name="Liu Z.J."/>
            <person name="Xu Q."/>
        </authorList>
    </citation>
    <scope>NUCLEOTIDE SEQUENCE [LARGE SCALE GENOMIC DNA]</scope>
    <source>
        <strain evidence="2">GZMU011</strain>
    </source>
</reference>
<comment type="caution">
    <text evidence="2">The sequence shown here is derived from an EMBL/GenBank/DDBJ whole genome shotgun (WGS) entry which is preliminary data.</text>
</comment>
<name>A0ABD0UIP1_DENTH</name>
<proteinExistence type="predicted"/>
<sequence length="316" mass="35614">MSWSNSLTKPTKRPSNKLHPRGSKDPDVDHGFLYDEQGRVDILRSPFFDVTFGNDRTADEYVDRIIYQLTLAIEDQIPQGRWYIISHPSTSPDLDPAPATTTTRGVLLPTNSTYFMSLRSVTSGGSAENTLWNRHSKIKAKDETFNQAPAPDSHTRWSDHPATLGSSTNWHTLRCSEVERHISKQSSISSKPSRRQQVNWKNRHHPTKSNGFVRTQQSQTQQAEVRLPSGDRLHTQATKSNTMGVGVGQCGIDFKFGSLVHTWEAEWKIDGSRCRASSVTRGEISTLEKKTQQKLARKGLNFNPEYHSDTNLIGIN</sequence>
<feature type="compositionally biased region" description="Polar residues" evidence="1">
    <location>
        <begin position="208"/>
        <end position="223"/>
    </location>
</feature>
<feature type="region of interest" description="Disordered" evidence="1">
    <location>
        <begin position="1"/>
        <end position="30"/>
    </location>
</feature>
<dbReference type="EMBL" id="JANQDX010000014">
    <property type="protein sequence ID" value="KAL0912489.1"/>
    <property type="molecule type" value="Genomic_DNA"/>
</dbReference>
<evidence type="ECO:0000256" key="1">
    <source>
        <dbReference type="SAM" id="MobiDB-lite"/>
    </source>
</evidence>
<keyword evidence="3" id="KW-1185">Reference proteome</keyword>
<feature type="region of interest" description="Disordered" evidence="1">
    <location>
        <begin position="181"/>
        <end position="226"/>
    </location>
</feature>
<organism evidence="2 3">
    <name type="scientific">Dendrobium thyrsiflorum</name>
    <name type="common">Pinecone-like raceme dendrobium</name>
    <name type="synonym">Orchid</name>
    <dbReference type="NCBI Taxonomy" id="117978"/>
    <lineage>
        <taxon>Eukaryota</taxon>
        <taxon>Viridiplantae</taxon>
        <taxon>Streptophyta</taxon>
        <taxon>Embryophyta</taxon>
        <taxon>Tracheophyta</taxon>
        <taxon>Spermatophyta</taxon>
        <taxon>Magnoliopsida</taxon>
        <taxon>Liliopsida</taxon>
        <taxon>Asparagales</taxon>
        <taxon>Orchidaceae</taxon>
        <taxon>Epidendroideae</taxon>
        <taxon>Malaxideae</taxon>
        <taxon>Dendrobiinae</taxon>
        <taxon>Dendrobium</taxon>
    </lineage>
</organism>
<protein>
    <submittedName>
        <fullName evidence="2">Uncharacterized protein</fullName>
    </submittedName>
</protein>
<dbReference type="AlphaFoldDB" id="A0ABD0UIP1"/>
<accession>A0ABD0UIP1</accession>
<evidence type="ECO:0000313" key="2">
    <source>
        <dbReference type="EMBL" id="KAL0912489.1"/>
    </source>
</evidence>
<gene>
    <name evidence="2" type="ORF">M5K25_018462</name>
</gene>
<dbReference type="Proteomes" id="UP001552299">
    <property type="component" value="Unassembled WGS sequence"/>
</dbReference>